<feature type="signal peptide" evidence="2">
    <location>
        <begin position="1"/>
        <end position="25"/>
    </location>
</feature>
<dbReference type="Proteomes" id="UP000627538">
    <property type="component" value="Unassembled WGS sequence"/>
</dbReference>
<evidence type="ECO:0000256" key="2">
    <source>
        <dbReference type="SAM" id="SignalP"/>
    </source>
</evidence>
<keyword evidence="4" id="KW-1185">Reference proteome</keyword>
<dbReference type="AlphaFoldDB" id="A0A8I0GCJ0"/>
<feature type="coiled-coil region" evidence="1">
    <location>
        <begin position="356"/>
        <end position="417"/>
    </location>
</feature>
<dbReference type="Gene3D" id="3.40.50.12090">
    <property type="match status" value="1"/>
</dbReference>
<proteinExistence type="predicted"/>
<sequence>MKKITRATVATGLTATLLLSGAAGAFATTDSTTLTSDAKIRIWGPSRAETSVEAVKRLETDNAVSNEGEEVFLVGGDAFADPLALTTLSDCLNSPVLMTANANTLSASVNDKLAQIKPARVTIVGGTLSVSDAVEQQVRKAVPNAKVTRIAGETRYDTSADLAAYTVACYNGDYSTLQGLRDDIYDANQAEATYQAALKNYEATRKTFATENNKLANLNKKAQDIAEKIAEVTKTLKPTGDTASLTDAVNTAKSELDAAAKARGDQAAANAFITEQLSNLGAGNSTLDIKSTIADYESYFQAKGDTKAVSALNDAIAVAGVSKSDTVETAIATSNDKLADAQSTFADKSEAYAAAVEKLQTALDDADANKAVVQRLVQLQRELKKANQDVADQTAVVADAEKKMNAAKDALVEAVNNRPEPNTVADKQKQLRTQLNAQAAKGGKATVFLADGTRFPDALVGGPAAAQTDGVILLSQGSTLPSATNAYLKSAKSQVVTVGVPAAQAVKGDRVITLEKEFSGATRYDTAAAITKYYFGQGTDANHEAPLNKHPMAIASGENFADAVLASNYIAQYDGGVLLTQKNTVPTATLNYLNNFSDKDLAIRAFGGPVWLSDGVLNTLSAYAGR</sequence>
<accession>A0A8I0GCJ0</accession>
<protein>
    <submittedName>
        <fullName evidence="3">Cell wall-binding repeat-containing protein</fullName>
    </submittedName>
</protein>
<evidence type="ECO:0000313" key="4">
    <source>
        <dbReference type="Proteomes" id="UP000627538"/>
    </source>
</evidence>
<gene>
    <name evidence="3" type="ORF">H8R10_05345</name>
</gene>
<organism evidence="3 4">
    <name type="scientific">Nanchangia anserum</name>
    <dbReference type="NCBI Taxonomy" id="2692125"/>
    <lineage>
        <taxon>Bacteria</taxon>
        <taxon>Bacillati</taxon>
        <taxon>Actinomycetota</taxon>
        <taxon>Actinomycetes</taxon>
        <taxon>Actinomycetales</taxon>
        <taxon>Actinomycetaceae</taxon>
        <taxon>Nanchangia</taxon>
    </lineage>
</organism>
<dbReference type="EMBL" id="JACRUO010000001">
    <property type="protein sequence ID" value="MBD3689650.1"/>
    <property type="molecule type" value="Genomic_DNA"/>
</dbReference>
<dbReference type="InterPro" id="IPR007253">
    <property type="entry name" value="Cell_wall-bd_2"/>
</dbReference>
<dbReference type="PANTHER" id="PTHR30032:SF8">
    <property type="entry name" value="GERMINATION-SPECIFIC N-ACETYLMURAMOYL-L-ALANINE AMIDASE"/>
    <property type="match status" value="1"/>
</dbReference>
<feature type="chain" id="PRO_5039629316" evidence="2">
    <location>
        <begin position="26"/>
        <end position="626"/>
    </location>
</feature>
<feature type="coiled-coil region" evidence="1">
    <location>
        <begin position="187"/>
        <end position="235"/>
    </location>
</feature>
<dbReference type="RefSeq" id="WP_191071682.1">
    <property type="nucleotide sequence ID" value="NZ_CP060506.1"/>
</dbReference>
<dbReference type="PANTHER" id="PTHR30032">
    <property type="entry name" value="N-ACETYLMURAMOYL-L-ALANINE AMIDASE-RELATED"/>
    <property type="match status" value="1"/>
</dbReference>
<comment type="caution">
    <text evidence="3">The sequence shown here is derived from an EMBL/GenBank/DDBJ whole genome shotgun (WGS) entry which is preliminary data.</text>
</comment>
<keyword evidence="1" id="KW-0175">Coiled coil</keyword>
<keyword evidence="2" id="KW-0732">Signal</keyword>
<evidence type="ECO:0000313" key="3">
    <source>
        <dbReference type="EMBL" id="MBD3689650.1"/>
    </source>
</evidence>
<reference evidence="3 4" key="1">
    <citation type="submission" date="2020-08" db="EMBL/GenBank/DDBJ databases">
        <title>Winkia gen. nov., sp. nov., isolated from faeces of the Anser albifrons in China.</title>
        <authorList>
            <person name="Liu Q."/>
        </authorList>
    </citation>
    <scope>NUCLEOTIDE SEQUENCE [LARGE SCALE GENOMIC DNA]</scope>
    <source>
        <strain evidence="3 4">C62</strain>
    </source>
</reference>
<name>A0A8I0GCJ0_9ACTO</name>
<dbReference type="Pfam" id="PF04122">
    <property type="entry name" value="CW_binding_2"/>
    <property type="match status" value="3"/>
</dbReference>
<dbReference type="InterPro" id="IPR051922">
    <property type="entry name" value="Bact_Sporulation_Assoc"/>
</dbReference>
<evidence type="ECO:0000256" key="1">
    <source>
        <dbReference type="SAM" id="Coils"/>
    </source>
</evidence>